<dbReference type="Pfam" id="PF04545">
    <property type="entry name" value="Sigma70_r4"/>
    <property type="match status" value="1"/>
</dbReference>
<evidence type="ECO:0000313" key="8">
    <source>
        <dbReference type="EMBL" id="SNS97655.1"/>
    </source>
</evidence>
<evidence type="ECO:0000256" key="4">
    <source>
        <dbReference type="ARBA" id="ARBA00023125"/>
    </source>
</evidence>
<feature type="domain" description="RNA polymerase sigma-70 region 2" evidence="6">
    <location>
        <begin position="36"/>
        <end position="103"/>
    </location>
</feature>
<accession>A0A239IVU3</accession>
<dbReference type="NCBIfam" id="TIGR02937">
    <property type="entry name" value="sigma70-ECF"/>
    <property type="match status" value="1"/>
</dbReference>
<dbReference type="PANTHER" id="PTHR43133:SF62">
    <property type="entry name" value="RNA POLYMERASE SIGMA FACTOR SIGZ"/>
    <property type="match status" value="1"/>
</dbReference>
<keyword evidence="3" id="KW-0731">Sigma factor</keyword>
<name>A0A239IVU3_9BACT</name>
<dbReference type="InterPro" id="IPR007630">
    <property type="entry name" value="RNA_pol_sigma70_r4"/>
</dbReference>
<dbReference type="InterPro" id="IPR007627">
    <property type="entry name" value="RNA_pol_sigma70_r2"/>
</dbReference>
<organism evidence="8 9">
    <name type="scientific">Granulicella rosea</name>
    <dbReference type="NCBI Taxonomy" id="474952"/>
    <lineage>
        <taxon>Bacteria</taxon>
        <taxon>Pseudomonadati</taxon>
        <taxon>Acidobacteriota</taxon>
        <taxon>Terriglobia</taxon>
        <taxon>Terriglobales</taxon>
        <taxon>Acidobacteriaceae</taxon>
        <taxon>Granulicella</taxon>
    </lineage>
</organism>
<keyword evidence="5" id="KW-0804">Transcription</keyword>
<reference evidence="8 9" key="1">
    <citation type="submission" date="2017-06" db="EMBL/GenBank/DDBJ databases">
        <authorList>
            <person name="Kim H.J."/>
            <person name="Triplett B.A."/>
        </authorList>
    </citation>
    <scope>NUCLEOTIDE SEQUENCE [LARGE SCALE GENOMIC DNA]</scope>
    <source>
        <strain evidence="8 9">DSM 18704</strain>
    </source>
</reference>
<dbReference type="InterPro" id="IPR013324">
    <property type="entry name" value="RNA_pol_sigma_r3/r4-like"/>
</dbReference>
<dbReference type="InterPro" id="IPR013325">
    <property type="entry name" value="RNA_pol_sigma_r2"/>
</dbReference>
<dbReference type="Gene3D" id="1.10.10.10">
    <property type="entry name" value="Winged helix-like DNA-binding domain superfamily/Winged helix DNA-binding domain"/>
    <property type="match status" value="1"/>
</dbReference>
<dbReference type="GO" id="GO:0006352">
    <property type="term" value="P:DNA-templated transcription initiation"/>
    <property type="evidence" value="ECO:0007669"/>
    <property type="project" value="InterPro"/>
</dbReference>
<evidence type="ECO:0000259" key="7">
    <source>
        <dbReference type="Pfam" id="PF04545"/>
    </source>
</evidence>
<dbReference type="Pfam" id="PF04542">
    <property type="entry name" value="Sigma70_r2"/>
    <property type="match status" value="1"/>
</dbReference>
<protein>
    <submittedName>
        <fullName evidence="8">RNA polymerase sigma-70 factor, ECF subfamily</fullName>
    </submittedName>
</protein>
<dbReference type="PANTHER" id="PTHR43133">
    <property type="entry name" value="RNA POLYMERASE ECF-TYPE SIGMA FACTO"/>
    <property type="match status" value="1"/>
</dbReference>
<dbReference type="GO" id="GO:0016987">
    <property type="term" value="F:sigma factor activity"/>
    <property type="evidence" value="ECO:0007669"/>
    <property type="project" value="UniProtKB-KW"/>
</dbReference>
<dbReference type="SUPFAM" id="SSF88659">
    <property type="entry name" value="Sigma3 and sigma4 domains of RNA polymerase sigma factors"/>
    <property type="match status" value="1"/>
</dbReference>
<dbReference type="OrthoDB" id="9784272at2"/>
<evidence type="ECO:0000313" key="9">
    <source>
        <dbReference type="Proteomes" id="UP000198356"/>
    </source>
</evidence>
<proteinExistence type="inferred from homology"/>
<sequence length="188" mass="21018">MYRETGMLNTPPASPQDDATLLALVQRGDEQAMASLFDRYSKVVYSVALRVLRDPASAEDVLQEIFMQIWRNPESFIATRGSLGGWLAVVSRNRSIDALRRKRPSDSIDDVALAAPCNLADEAERNIMIERARTHITVLPPEQRKTLEMAFFDGLTHSEIAEMTGDPLGTVKTRIRSALLTLRKAFQS</sequence>
<keyword evidence="4" id="KW-0238">DNA-binding</keyword>
<evidence type="ECO:0000259" key="6">
    <source>
        <dbReference type="Pfam" id="PF04542"/>
    </source>
</evidence>
<evidence type="ECO:0000256" key="5">
    <source>
        <dbReference type="ARBA" id="ARBA00023163"/>
    </source>
</evidence>
<dbReference type="Proteomes" id="UP000198356">
    <property type="component" value="Unassembled WGS sequence"/>
</dbReference>
<dbReference type="SUPFAM" id="SSF88946">
    <property type="entry name" value="Sigma2 domain of RNA polymerase sigma factors"/>
    <property type="match status" value="1"/>
</dbReference>
<dbReference type="InterPro" id="IPR014284">
    <property type="entry name" value="RNA_pol_sigma-70_dom"/>
</dbReference>
<evidence type="ECO:0000256" key="1">
    <source>
        <dbReference type="ARBA" id="ARBA00010641"/>
    </source>
</evidence>
<keyword evidence="2" id="KW-0805">Transcription regulation</keyword>
<dbReference type="InterPro" id="IPR039425">
    <property type="entry name" value="RNA_pol_sigma-70-like"/>
</dbReference>
<comment type="similarity">
    <text evidence="1">Belongs to the sigma-70 factor family. ECF subfamily.</text>
</comment>
<dbReference type="AlphaFoldDB" id="A0A239IVU3"/>
<feature type="domain" description="RNA polymerase sigma-70 region 4" evidence="7">
    <location>
        <begin position="138"/>
        <end position="184"/>
    </location>
</feature>
<gene>
    <name evidence="8" type="ORF">SAMN05421770_103305</name>
</gene>
<dbReference type="InterPro" id="IPR036388">
    <property type="entry name" value="WH-like_DNA-bd_sf"/>
</dbReference>
<dbReference type="CDD" id="cd06171">
    <property type="entry name" value="Sigma70_r4"/>
    <property type="match status" value="1"/>
</dbReference>
<evidence type="ECO:0000256" key="3">
    <source>
        <dbReference type="ARBA" id="ARBA00023082"/>
    </source>
</evidence>
<dbReference type="EMBL" id="FZOU01000003">
    <property type="protein sequence ID" value="SNS97655.1"/>
    <property type="molecule type" value="Genomic_DNA"/>
</dbReference>
<dbReference type="Gene3D" id="1.10.1740.10">
    <property type="match status" value="1"/>
</dbReference>
<dbReference type="GO" id="GO:0003677">
    <property type="term" value="F:DNA binding"/>
    <property type="evidence" value="ECO:0007669"/>
    <property type="project" value="UniProtKB-KW"/>
</dbReference>
<keyword evidence="9" id="KW-1185">Reference proteome</keyword>
<evidence type="ECO:0000256" key="2">
    <source>
        <dbReference type="ARBA" id="ARBA00023015"/>
    </source>
</evidence>